<evidence type="ECO:0000313" key="2">
    <source>
        <dbReference type="Proteomes" id="UP000044602"/>
    </source>
</evidence>
<organism evidence="1 2">
    <name type="scientific">Verticillium longisporum</name>
    <name type="common">Verticillium dahliae var. longisporum</name>
    <dbReference type="NCBI Taxonomy" id="100787"/>
    <lineage>
        <taxon>Eukaryota</taxon>
        <taxon>Fungi</taxon>
        <taxon>Dikarya</taxon>
        <taxon>Ascomycota</taxon>
        <taxon>Pezizomycotina</taxon>
        <taxon>Sordariomycetes</taxon>
        <taxon>Hypocreomycetidae</taxon>
        <taxon>Glomerellales</taxon>
        <taxon>Plectosphaerellaceae</taxon>
        <taxon>Verticillium</taxon>
    </lineage>
</organism>
<name>A0A0G4MUA4_VERLO</name>
<gene>
    <name evidence="1" type="ORF">BN1708_020306</name>
</gene>
<feature type="non-terminal residue" evidence="1">
    <location>
        <position position="1"/>
    </location>
</feature>
<dbReference type="EMBL" id="CVQH01024829">
    <property type="protein sequence ID" value="CRK37610.1"/>
    <property type="molecule type" value="Genomic_DNA"/>
</dbReference>
<dbReference type="AlphaFoldDB" id="A0A0G4MUA4"/>
<keyword evidence="2" id="KW-1185">Reference proteome</keyword>
<dbReference type="Proteomes" id="UP000044602">
    <property type="component" value="Unassembled WGS sequence"/>
</dbReference>
<sequence>RTLVSRTSASPSDGSRRTLQPLAVILPRSPCGVSLQAPFRSRTRSSHTAARIQVSSVVASLSVVRLATAPTASFP</sequence>
<reference evidence="1 2" key="1">
    <citation type="submission" date="2015-05" db="EMBL/GenBank/DDBJ databases">
        <authorList>
            <person name="Wang D.B."/>
            <person name="Wang M."/>
        </authorList>
    </citation>
    <scope>NUCLEOTIDE SEQUENCE [LARGE SCALE GENOMIC DNA]</scope>
    <source>
        <strain evidence="1">VL1</strain>
    </source>
</reference>
<accession>A0A0G4MUA4</accession>
<proteinExistence type="predicted"/>
<evidence type="ECO:0000313" key="1">
    <source>
        <dbReference type="EMBL" id="CRK37610.1"/>
    </source>
</evidence>
<protein>
    <submittedName>
        <fullName evidence="1">Uncharacterized protein</fullName>
    </submittedName>
</protein>